<dbReference type="Gramene" id="OMP00361">
    <property type="protein sequence ID" value="OMP00361"/>
    <property type="gene ID" value="CCACVL1_03366"/>
</dbReference>
<evidence type="ECO:0000313" key="1">
    <source>
        <dbReference type="EMBL" id="OMP00361.1"/>
    </source>
</evidence>
<dbReference type="Proteomes" id="UP000188268">
    <property type="component" value="Unassembled WGS sequence"/>
</dbReference>
<dbReference type="EMBL" id="AWWV01006661">
    <property type="protein sequence ID" value="OMP00361.1"/>
    <property type="molecule type" value="Genomic_DNA"/>
</dbReference>
<dbReference type="AlphaFoldDB" id="A0A1R3JZW5"/>
<evidence type="ECO:0000313" key="2">
    <source>
        <dbReference type="Proteomes" id="UP000188268"/>
    </source>
</evidence>
<organism evidence="1 2">
    <name type="scientific">Corchorus capsularis</name>
    <name type="common">Jute</name>
    <dbReference type="NCBI Taxonomy" id="210143"/>
    <lineage>
        <taxon>Eukaryota</taxon>
        <taxon>Viridiplantae</taxon>
        <taxon>Streptophyta</taxon>
        <taxon>Embryophyta</taxon>
        <taxon>Tracheophyta</taxon>
        <taxon>Spermatophyta</taxon>
        <taxon>Magnoliopsida</taxon>
        <taxon>eudicotyledons</taxon>
        <taxon>Gunneridae</taxon>
        <taxon>Pentapetalae</taxon>
        <taxon>rosids</taxon>
        <taxon>malvids</taxon>
        <taxon>Malvales</taxon>
        <taxon>Malvaceae</taxon>
        <taxon>Grewioideae</taxon>
        <taxon>Apeibeae</taxon>
        <taxon>Corchorus</taxon>
    </lineage>
</organism>
<proteinExistence type="predicted"/>
<comment type="caution">
    <text evidence="1">The sequence shown here is derived from an EMBL/GenBank/DDBJ whole genome shotgun (WGS) entry which is preliminary data.</text>
</comment>
<reference evidence="1 2" key="1">
    <citation type="submission" date="2013-09" db="EMBL/GenBank/DDBJ databases">
        <title>Corchorus capsularis genome sequencing.</title>
        <authorList>
            <person name="Alam M."/>
            <person name="Haque M.S."/>
            <person name="Islam M.S."/>
            <person name="Emdad E.M."/>
            <person name="Islam M.M."/>
            <person name="Ahmed B."/>
            <person name="Halim A."/>
            <person name="Hossen Q.M.M."/>
            <person name="Hossain M.Z."/>
            <person name="Ahmed R."/>
            <person name="Khan M.M."/>
            <person name="Islam R."/>
            <person name="Rashid M.M."/>
            <person name="Khan S.A."/>
            <person name="Rahman M.S."/>
            <person name="Alam M."/>
        </authorList>
    </citation>
    <scope>NUCLEOTIDE SEQUENCE [LARGE SCALE GENOMIC DNA]</scope>
    <source>
        <strain evidence="2">cv. CVL-1</strain>
        <tissue evidence="1">Whole seedling</tissue>
    </source>
</reference>
<keyword evidence="2" id="KW-1185">Reference proteome</keyword>
<sequence>MEFKGSETLKMRSLSVHLNWLPQAADEVVASGSFPESDKGSGVSLPNSQVSKIDCFIPSRKRSIPAIYKNRDSSSTNSLSMGCHSSLGCL</sequence>
<gene>
    <name evidence="1" type="ORF">CCACVL1_03366</name>
</gene>
<protein>
    <submittedName>
        <fullName evidence="1">Uncharacterized protein</fullName>
    </submittedName>
</protein>
<accession>A0A1R3JZW5</accession>
<name>A0A1R3JZW5_COCAP</name>